<dbReference type="SUPFAM" id="SSF53474">
    <property type="entry name" value="alpha/beta-Hydrolases"/>
    <property type="match status" value="1"/>
</dbReference>
<keyword evidence="1" id="KW-0378">Hydrolase</keyword>
<dbReference type="InterPro" id="IPR013094">
    <property type="entry name" value="AB_hydrolase_3"/>
</dbReference>
<evidence type="ECO:0000313" key="4">
    <source>
        <dbReference type="Proteomes" id="UP000616885"/>
    </source>
</evidence>
<comment type="caution">
    <text evidence="3">The sequence shown here is derived from an EMBL/GenBank/DDBJ whole genome shotgun (WGS) entry which is preliminary data.</text>
</comment>
<dbReference type="Proteomes" id="UP000616885">
    <property type="component" value="Unassembled WGS sequence"/>
</dbReference>
<proteinExistence type="predicted"/>
<evidence type="ECO:0000256" key="1">
    <source>
        <dbReference type="ARBA" id="ARBA00022801"/>
    </source>
</evidence>
<dbReference type="Gene3D" id="3.40.50.1820">
    <property type="entry name" value="alpha/beta hydrolase"/>
    <property type="match status" value="1"/>
</dbReference>
<name>A0A8H7K4X6_BIOOC</name>
<gene>
    <name evidence="3" type="ORF">IM811_006186</name>
</gene>
<feature type="domain" description="Alpha/beta hydrolase fold-3" evidence="2">
    <location>
        <begin position="131"/>
        <end position="344"/>
    </location>
</feature>
<dbReference type="Pfam" id="PF07859">
    <property type="entry name" value="Abhydrolase_3"/>
    <property type="match status" value="1"/>
</dbReference>
<reference evidence="3" key="1">
    <citation type="submission" date="2020-10" db="EMBL/GenBank/DDBJ databases">
        <title>High-Quality Genome Resource of Clonostachys rosea strain S41 by Oxford Nanopore Long-Read Sequencing.</title>
        <authorList>
            <person name="Wang H."/>
        </authorList>
    </citation>
    <scope>NUCLEOTIDE SEQUENCE</scope>
    <source>
        <strain evidence="3">S41</strain>
    </source>
</reference>
<evidence type="ECO:0000313" key="3">
    <source>
        <dbReference type="EMBL" id="KAF9743846.1"/>
    </source>
</evidence>
<protein>
    <recommendedName>
        <fullName evidence="2">Alpha/beta hydrolase fold-3 domain-containing protein</fullName>
    </recommendedName>
</protein>
<dbReference type="PANTHER" id="PTHR48081:SF8">
    <property type="entry name" value="ALPHA_BETA HYDROLASE FOLD-3 DOMAIN-CONTAINING PROTEIN-RELATED"/>
    <property type="match status" value="1"/>
</dbReference>
<dbReference type="EMBL" id="JADCTT010000016">
    <property type="protein sequence ID" value="KAF9743846.1"/>
    <property type="molecule type" value="Genomic_DNA"/>
</dbReference>
<accession>A0A8H7K4X6</accession>
<dbReference type="GO" id="GO:0016787">
    <property type="term" value="F:hydrolase activity"/>
    <property type="evidence" value="ECO:0007669"/>
    <property type="project" value="UniProtKB-KW"/>
</dbReference>
<dbReference type="AlphaFoldDB" id="A0A8H7K4X6"/>
<organism evidence="3 4">
    <name type="scientific">Bionectria ochroleuca</name>
    <name type="common">Gliocladium roseum</name>
    <dbReference type="NCBI Taxonomy" id="29856"/>
    <lineage>
        <taxon>Eukaryota</taxon>
        <taxon>Fungi</taxon>
        <taxon>Dikarya</taxon>
        <taxon>Ascomycota</taxon>
        <taxon>Pezizomycotina</taxon>
        <taxon>Sordariomycetes</taxon>
        <taxon>Hypocreomycetidae</taxon>
        <taxon>Hypocreales</taxon>
        <taxon>Bionectriaceae</taxon>
        <taxon>Clonostachys</taxon>
    </lineage>
</organism>
<evidence type="ECO:0000259" key="2">
    <source>
        <dbReference type="Pfam" id="PF07859"/>
    </source>
</evidence>
<sequence length="373" mass="40712">MAGPPGHPIASYQPLKLFFQLFHGSTILARLPLWLLQAVVPALRPHRKWTVKQTLMCRLMYALVDMNSRIGITEPISLKPNKEGGRFQVIDPPGADVYQGPLSTTRASPGKVGATWFPEAPSKDPGSKIIVLYIHGGAFVMGDGREEFAGFAGRNLVTTAKADAVLSLQYRLSGYSGRDPFPAALQDALAAYLYLLRELGVPPSQVVFCGDSAGGNLVIALLRYIQEFGGDLGIPAPRCAALFSPWVAPLSYNVHRSPRAHSDFLPASFLRWGALSYSADLEDPASHPYITPLGHAFEAGVPLFVNVGTAEIFLGDIEKWVKEMQKVEGNQIDFHKEDAALHDTFLLGTILGFEESALEKMRVLGEFIRNLKG</sequence>
<dbReference type="InterPro" id="IPR050300">
    <property type="entry name" value="GDXG_lipolytic_enzyme"/>
</dbReference>
<dbReference type="PANTHER" id="PTHR48081">
    <property type="entry name" value="AB HYDROLASE SUPERFAMILY PROTEIN C4A8.06C"/>
    <property type="match status" value="1"/>
</dbReference>
<dbReference type="InterPro" id="IPR029058">
    <property type="entry name" value="AB_hydrolase_fold"/>
</dbReference>